<dbReference type="InterPro" id="IPR036890">
    <property type="entry name" value="HATPase_C_sf"/>
</dbReference>
<proteinExistence type="predicted"/>
<accession>A0A2S7SUK7</accession>
<dbReference type="SUPFAM" id="SSF55874">
    <property type="entry name" value="ATPase domain of HSP90 chaperone/DNA topoisomerase II/histidine kinase"/>
    <property type="match status" value="1"/>
</dbReference>
<feature type="domain" description="PAS" evidence="20">
    <location>
        <begin position="539"/>
        <end position="585"/>
    </location>
</feature>
<dbReference type="EMBL" id="PPSL01000003">
    <property type="protein sequence ID" value="PQJ10408.1"/>
    <property type="molecule type" value="Genomic_DNA"/>
</dbReference>
<evidence type="ECO:0000313" key="23">
    <source>
        <dbReference type="EMBL" id="PQJ10408.1"/>
    </source>
</evidence>
<evidence type="ECO:0000256" key="2">
    <source>
        <dbReference type="ARBA" id="ARBA00004651"/>
    </source>
</evidence>
<dbReference type="InterPro" id="IPR005467">
    <property type="entry name" value="His_kinase_dom"/>
</dbReference>
<keyword evidence="7" id="KW-0812">Transmembrane</keyword>
<dbReference type="CDD" id="cd00082">
    <property type="entry name" value="HisKA"/>
    <property type="match status" value="1"/>
</dbReference>
<organism evidence="23 24">
    <name type="scientific">Flavipsychrobacter stenotrophus</name>
    <dbReference type="NCBI Taxonomy" id="2077091"/>
    <lineage>
        <taxon>Bacteria</taxon>
        <taxon>Pseudomonadati</taxon>
        <taxon>Bacteroidota</taxon>
        <taxon>Chitinophagia</taxon>
        <taxon>Chitinophagales</taxon>
        <taxon>Chitinophagaceae</taxon>
        <taxon>Flavipsychrobacter</taxon>
    </lineage>
</organism>
<feature type="modified residue" description="4-aspartylphosphate" evidence="17">
    <location>
        <position position="1112"/>
    </location>
</feature>
<evidence type="ECO:0000256" key="9">
    <source>
        <dbReference type="ARBA" id="ARBA00022777"/>
    </source>
</evidence>
<dbReference type="InterPro" id="IPR008207">
    <property type="entry name" value="Sig_transdc_His_kin_Hpt_dom"/>
</dbReference>
<keyword evidence="13" id="KW-0472">Membrane</keyword>
<keyword evidence="11" id="KW-1133">Transmembrane helix</keyword>
<dbReference type="SMART" id="SM00448">
    <property type="entry name" value="REC"/>
    <property type="match status" value="2"/>
</dbReference>
<dbReference type="FunFam" id="1.10.287.130:FF:000002">
    <property type="entry name" value="Two-component osmosensing histidine kinase"/>
    <property type="match status" value="1"/>
</dbReference>
<dbReference type="PRINTS" id="PR00344">
    <property type="entry name" value="BCTRLSENSOR"/>
</dbReference>
<keyword evidence="12" id="KW-0902">Two-component regulatory system</keyword>
<evidence type="ECO:0000256" key="17">
    <source>
        <dbReference type="PROSITE-ProRule" id="PRU00169"/>
    </source>
</evidence>
<gene>
    <name evidence="23" type="ORF">CJD36_010545</name>
</gene>
<keyword evidence="4" id="KW-1003">Cell membrane</keyword>
<dbReference type="SUPFAM" id="SSF55781">
    <property type="entry name" value="GAF domain-like"/>
    <property type="match status" value="1"/>
</dbReference>
<dbReference type="Pfam" id="PF08448">
    <property type="entry name" value="PAS_4"/>
    <property type="match status" value="3"/>
</dbReference>
<feature type="domain" description="PAC" evidence="21">
    <location>
        <begin position="357"/>
        <end position="411"/>
    </location>
</feature>
<evidence type="ECO:0000256" key="1">
    <source>
        <dbReference type="ARBA" id="ARBA00000085"/>
    </source>
</evidence>
<dbReference type="InterPro" id="IPR003661">
    <property type="entry name" value="HisK_dim/P_dom"/>
</dbReference>
<dbReference type="InterPro" id="IPR003018">
    <property type="entry name" value="GAF"/>
</dbReference>
<evidence type="ECO:0000256" key="3">
    <source>
        <dbReference type="ARBA" id="ARBA00012438"/>
    </source>
</evidence>
<dbReference type="SMART" id="SM00091">
    <property type="entry name" value="PAS"/>
    <property type="match status" value="4"/>
</dbReference>
<dbReference type="SMART" id="SM00065">
    <property type="entry name" value="GAF"/>
    <property type="match status" value="1"/>
</dbReference>
<sequence>MKKFPYPGNEKERVQALRDYQVLDTLSEVEYDRLTQLASLICDAPISLVSLIDENRQWFKSKVGIDVNETEREIAFCSHAIMGETLFEVEDATRDERFAGNPLVTSAPEIRFYAGYPLIDKKGYALGTLCVIDHKPRKLTEKQEQALKLLAEQVIELIVNNRKNIELDHFEKLFHLSEDVIAIAGVDGFFRKINPAFTTVLGWNAEDIKTVSFFDLLHAEDNIFIQKELERLYRGESTINFTNRFKTKNNEYRIMEWVATLERETQNIFVIARDVTEEKKKAQQLHTSENKLRAFFEHSQGLMCTHDMEGNFITVNASGAALVGYTVDEVNHMTLFDITPPLHHDSIRKYLTDIAVNSVSKGLMTTLHKDGSPRIWMYNNVVETDTDGNKYVIGNSIDITERYRLEKDLVKTKEALEQINSVAHVGGWELNITKNKLYWSDITKEIHGVGLEYEPDVESAINFYKEGESRDKIAQAVRDGMEQGKGWSLELQIITQGGKELWVRAEGQAKFENGKCVALYGILQDIDVQKKVDLEIARSRKQLNDVLQAATDVSIIATDAQGVITVFNKGAENMLGYTAEEMVGKETPAKFNDIAELQQRGMELSKEYNRRIDGLLTFVYPSQVHGLERREWTTIRKDGTRFISSIVMTTIRDDKDEIIGYLGIGTDVSDKKKAELAFINEQSRLKAFVEHAPAAVAMFDRDVKYIAASNRWMEEYHIPGKDIIGLSHYEVFPNVSGDWKAIHQRGLNGEVNKNDEEVWRPEGWDHDQYLKWEVRPWYLADGTIGGIMMFTQDITEACLQREELRLAKRNAELANVAKSEFLANMSHEIRTPLNGVIGFTDLLLKTDLNETQQQYLSIVNHSANALLSIINDILDFSKIEAGKLELDIEKCDVYELASEASDIITYQAQKKGLEVLLNISPDLPRFIWADSVRLKQVIVNLLGNAVKFTSQGEIELKVEMLSDSNKEQITYRFMVRDTGIGIKAEMQQKIFEAFAQEDPSTTKKYGGTGLGLTISNKLLSLMGSKLKLKSTPGKGSTFYFDIILKSEAGEPLSWENIDKIKKVLIVDDNENNRLILKQMLLLKNIESEEAANGFEALQKMATGEKYDVIFMDYHMPYMDGLETIKKIRENFYDTAEKQPISLLHSSSDDETIIKACHDLKVSNRLVKPIKMQDMFNSLSRLLTTDLGEVSVTQDRNDSNDNAIHVLLAEDNEVNILLAKTIIYRIAPRAKITVAVNGAEAVALYKKELPDIILMDIQMPEMNGYEATIKIREQEKKIRVPIVALTAGNLKGEREKCLAVGMDDFMAKPFVEDTLVALLGKWVWGKKPVEAVAEDANAFSGKHAKKHFDPMVIKEKFDVDDDILKEILRATITQLNETLADLRESVATKDLKRISGVGHKLYGTAVSTSLNELALIAAQIEKVSEYDEKEIQGLVHIAENEIDLVQVLIKNSSKY</sequence>
<feature type="domain" description="PAC" evidence="21">
    <location>
        <begin position="487"/>
        <end position="538"/>
    </location>
</feature>
<dbReference type="Pfam" id="PF00512">
    <property type="entry name" value="HisKA"/>
    <property type="match status" value="1"/>
</dbReference>
<evidence type="ECO:0000256" key="7">
    <source>
        <dbReference type="ARBA" id="ARBA00022692"/>
    </source>
</evidence>
<dbReference type="PROSITE" id="PS50110">
    <property type="entry name" value="RESPONSE_REGULATORY"/>
    <property type="match status" value="2"/>
</dbReference>
<evidence type="ECO:0000256" key="16">
    <source>
        <dbReference type="PROSITE-ProRule" id="PRU00110"/>
    </source>
</evidence>
<comment type="subcellular location">
    <subcellularLocation>
        <location evidence="2">Cell membrane</location>
        <topology evidence="2">Multi-pass membrane protein</topology>
    </subcellularLocation>
</comment>
<dbReference type="InterPro" id="IPR013656">
    <property type="entry name" value="PAS_4"/>
</dbReference>
<dbReference type="SUPFAM" id="SSF55785">
    <property type="entry name" value="PYP-like sensor domain (PAS domain)"/>
    <property type="match status" value="5"/>
</dbReference>
<evidence type="ECO:0000256" key="6">
    <source>
        <dbReference type="ARBA" id="ARBA00022679"/>
    </source>
</evidence>
<dbReference type="PROSITE" id="PS50112">
    <property type="entry name" value="PAS"/>
    <property type="match status" value="3"/>
</dbReference>
<dbReference type="Gene3D" id="3.40.50.2300">
    <property type="match status" value="2"/>
</dbReference>
<dbReference type="InterPro" id="IPR000014">
    <property type="entry name" value="PAS"/>
</dbReference>
<evidence type="ECO:0000256" key="5">
    <source>
        <dbReference type="ARBA" id="ARBA00022553"/>
    </source>
</evidence>
<feature type="domain" description="PAC" evidence="21">
    <location>
        <begin position="628"/>
        <end position="680"/>
    </location>
</feature>
<dbReference type="Pfam" id="PF00072">
    <property type="entry name" value="Response_reg"/>
    <property type="match status" value="2"/>
</dbReference>
<dbReference type="PANTHER" id="PTHR45339:SF1">
    <property type="entry name" value="HYBRID SIGNAL TRANSDUCTION HISTIDINE KINASE J"/>
    <property type="match status" value="1"/>
</dbReference>
<dbReference type="SUPFAM" id="SSF47226">
    <property type="entry name" value="Histidine-containing phosphotransfer domain, HPT domain"/>
    <property type="match status" value="1"/>
</dbReference>
<dbReference type="PANTHER" id="PTHR45339">
    <property type="entry name" value="HYBRID SIGNAL TRANSDUCTION HISTIDINE KINASE J"/>
    <property type="match status" value="1"/>
</dbReference>
<evidence type="ECO:0000256" key="10">
    <source>
        <dbReference type="ARBA" id="ARBA00022840"/>
    </source>
</evidence>
<evidence type="ECO:0000256" key="14">
    <source>
        <dbReference type="ARBA" id="ARBA00064003"/>
    </source>
</evidence>
<evidence type="ECO:0000256" key="13">
    <source>
        <dbReference type="ARBA" id="ARBA00023136"/>
    </source>
</evidence>
<dbReference type="InterPro" id="IPR004358">
    <property type="entry name" value="Sig_transdc_His_kin-like_C"/>
</dbReference>
<dbReference type="RefSeq" id="WP_105039136.1">
    <property type="nucleotide sequence ID" value="NZ_PPSL01000003.1"/>
</dbReference>
<keyword evidence="9 23" id="KW-0418">Kinase</keyword>
<feature type="domain" description="PAS" evidence="20">
    <location>
        <begin position="288"/>
        <end position="358"/>
    </location>
</feature>
<dbReference type="GO" id="GO:0005886">
    <property type="term" value="C:plasma membrane"/>
    <property type="evidence" value="ECO:0007669"/>
    <property type="project" value="UniProtKB-SubCell"/>
</dbReference>
<dbReference type="SMART" id="SM00387">
    <property type="entry name" value="HATPase_c"/>
    <property type="match status" value="1"/>
</dbReference>
<evidence type="ECO:0000256" key="15">
    <source>
        <dbReference type="ARBA" id="ARBA00068150"/>
    </source>
</evidence>
<dbReference type="Proteomes" id="UP000239872">
    <property type="component" value="Unassembled WGS sequence"/>
</dbReference>
<dbReference type="InterPro" id="IPR001789">
    <property type="entry name" value="Sig_transdc_resp-reg_receiver"/>
</dbReference>
<reference evidence="23 24" key="1">
    <citation type="submission" date="2018-01" db="EMBL/GenBank/DDBJ databases">
        <title>A novel member of the phylum Bacteroidetes isolated from glacier ice.</title>
        <authorList>
            <person name="Liu Q."/>
            <person name="Xin Y.-H."/>
        </authorList>
    </citation>
    <scope>NUCLEOTIDE SEQUENCE [LARGE SCALE GENOMIC DNA]</scope>
    <source>
        <strain evidence="23 24">RB1R16</strain>
    </source>
</reference>
<dbReference type="Gene3D" id="3.30.450.40">
    <property type="match status" value="1"/>
</dbReference>
<comment type="caution">
    <text evidence="23">The sequence shown here is derived from an EMBL/GenBank/DDBJ whole genome shotgun (WGS) entry which is preliminary data.</text>
</comment>
<dbReference type="InterPro" id="IPR001610">
    <property type="entry name" value="PAC"/>
</dbReference>
<dbReference type="Gene3D" id="1.20.120.160">
    <property type="entry name" value="HPT domain"/>
    <property type="match status" value="1"/>
</dbReference>
<dbReference type="SUPFAM" id="SSF52172">
    <property type="entry name" value="CheY-like"/>
    <property type="match status" value="2"/>
</dbReference>
<dbReference type="FunFam" id="3.30.565.10:FF:000010">
    <property type="entry name" value="Sensor histidine kinase RcsC"/>
    <property type="match status" value="1"/>
</dbReference>
<dbReference type="GO" id="GO:0000155">
    <property type="term" value="F:phosphorelay sensor kinase activity"/>
    <property type="evidence" value="ECO:0007669"/>
    <property type="project" value="InterPro"/>
</dbReference>
<protein>
    <recommendedName>
        <fullName evidence="15">Sensory/regulatory protein RpfC</fullName>
        <ecNumber evidence="3">2.7.13.3</ecNumber>
    </recommendedName>
</protein>
<feature type="domain" description="PAS" evidence="20">
    <location>
        <begin position="166"/>
        <end position="236"/>
    </location>
</feature>
<evidence type="ECO:0000259" key="22">
    <source>
        <dbReference type="PROSITE" id="PS50894"/>
    </source>
</evidence>
<dbReference type="CDD" id="cd00130">
    <property type="entry name" value="PAS"/>
    <property type="match status" value="3"/>
</dbReference>
<keyword evidence="5 17" id="KW-0597">Phosphoprotein</keyword>
<feature type="modified residue" description="Phosphohistidine" evidence="16">
    <location>
        <position position="1398"/>
    </location>
</feature>
<dbReference type="Pfam" id="PF02518">
    <property type="entry name" value="HATPase_c"/>
    <property type="match status" value="1"/>
</dbReference>
<evidence type="ECO:0000256" key="4">
    <source>
        <dbReference type="ARBA" id="ARBA00022475"/>
    </source>
</evidence>
<dbReference type="OrthoDB" id="9811889at2"/>
<dbReference type="InterPro" id="IPR029016">
    <property type="entry name" value="GAF-like_dom_sf"/>
</dbReference>
<feature type="domain" description="Histidine kinase" evidence="18">
    <location>
        <begin position="824"/>
        <end position="1046"/>
    </location>
</feature>
<evidence type="ECO:0000259" key="20">
    <source>
        <dbReference type="PROSITE" id="PS50112"/>
    </source>
</evidence>
<dbReference type="Pfam" id="PF13426">
    <property type="entry name" value="PAS_9"/>
    <property type="match status" value="1"/>
</dbReference>
<dbReference type="Pfam" id="PF01590">
    <property type="entry name" value="GAF"/>
    <property type="match status" value="1"/>
</dbReference>
<dbReference type="CDD" id="cd17546">
    <property type="entry name" value="REC_hyHK_CKI1_RcsC-like"/>
    <property type="match status" value="2"/>
</dbReference>
<dbReference type="SUPFAM" id="SSF47384">
    <property type="entry name" value="Homodimeric domain of signal transducing histidine kinase"/>
    <property type="match status" value="1"/>
</dbReference>
<feature type="domain" description="Response regulatory" evidence="19">
    <location>
        <begin position="1204"/>
        <end position="1322"/>
    </location>
</feature>
<dbReference type="InterPro" id="IPR036097">
    <property type="entry name" value="HisK_dim/P_sf"/>
</dbReference>
<dbReference type="SMART" id="SM00086">
    <property type="entry name" value="PAC"/>
    <property type="match status" value="4"/>
</dbReference>
<dbReference type="CDD" id="cd16922">
    <property type="entry name" value="HATPase_EvgS-ArcB-TorS-like"/>
    <property type="match status" value="1"/>
</dbReference>
<evidence type="ECO:0000256" key="12">
    <source>
        <dbReference type="ARBA" id="ARBA00023012"/>
    </source>
</evidence>
<evidence type="ECO:0000256" key="8">
    <source>
        <dbReference type="ARBA" id="ARBA00022741"/>
    </source>
</evidence>
<evidence type="ECO:0000259" key="18">
    <source>
        <dbReference type="PROSITE" id="PS50109"/>
    </source>
</evidence>
<comment type="catalytic activity">
    <reaction evidence="1">
        <text>ATP + protein L-histidine = ADP + protein N-phospho-L-histidine.</text>
        <dbReference type="EC" id="2.7.13.3"/>
    </reaction>
</comment>
<dbReference type="NCBIfam" id="TIGR00229">
    <property type="entry name" value="sensory_box"/>
    <property type="match status" value="3"/>
</dbReference>
<evidence type="ECO:0000313" key="24">
    <source>
        <dbReference type="Proteomes" id="UP000239872"/>
    </source>
</evidence>
<dbReference type="InterPro" id="IPR036641">
    <property type="entry name" value="HPT_dom_sf"/>
</dbReference>
<comment type="subunit">
    <text evidence="14">At low DSF concentrations, interacts with RpfF.</text>
</comment>
<dbReference type="Pfam" id="PF08447">
    <property type="entry name" value="PAS_3"/>
    <property type="match status" value="1"/>
</dbReference>
<dbReference type="PROSITE" id="PS50109">
    <property type="entry name" value="HIS_KIN"/>
    <property type="match status" value="1"/>
</dbReference>
<keyword evidence="8" id="KW-0547">Nucleotide-binding</keyword>
<dbReference type="PROSITE" id="PS50113">
    <property type="entry name" value="PAC"/>
    <property type="match status" value="3"/>
</dbReference>
<dbReference type="PROSITE" id="PS50894">
    <property type="entry name" value="HPT"/>
    <property type="match status" value="1"/>
</dbReference>
<name>A0A2S7SUK7_9BACT</name>
<dbReference type="EC" id="2.7.13.3" evidence="3"/>
<dbReference type="InterPro" id="IPR003594">
    <property type="entry name" value="HATPase_dom"/>
</dbReference>
<evidence type="ECO:0000256" key="11">
    <source>
        <dbReference type="ARBA" id="ARBA00022989"/>
    </source>
</evidence>
<dbReference type="GO" id="GO:0005524">
    <property type="term" value="F:ATP binding"/>
    <property type="evidence" value="ECO:0007669"/>
    <property type="project" value="UniProtKB-KW"/>
</dbReference>
<dbReference type="InterPro" id="IPR000700">
    <property type="entry name" value="PAS-assoc_C"/>
</dbReference>
<dbReference type="Gene3D" id="3.30.450.20">
    <property type="entry name" value="PAS domain"/>
    <property type="match status" value="5"/>
</dbReference>
<keyword evidence="24" id="KW-1185">Reference proteome</keyword>
<evidence type="ECO:0000259" key="21">
    <source>
        <dbReference type="PROSITE" id="PS50113"/>
    </source>
</evidence>
<keyword evidence="10" id="KW-0067">ATP-binding</keyword>
<evidence type="ECO:0000259" key="19">
    <source>
        <dbReference type="PROSITE" id="PS50110"/>
    </source>
</evidence>
<feature type="modified residue" description="4-aspartylphosphate" evidence="17">
    <location>
        <position position="1255"/>
    </location>
</feature>
<dbReference type="InterPro" id="IPR035965">
    <property type="entry name" value="PAS-like_dom_sf"/>
</dbReference>
<feature type="domain" description="HPt" evidence="22">
    <location>
        <begin position="1359"/>
        <end position="1454"/>
    </location>
</feature>
<feature type="domain" description="Response regulatory" evidence="19">
    <location>
        <begin position="1062"/>
        <end position="1182"/>
    </location>
</feature>
<keyword evidence="6" id="KW-0808">Transferase</keyword>
<dbReference type="Gene3D" id="1.10.287.130">
    <property type="match status" value="1"/>
</dbReference>
<dbReference type="InterPro" id="IPR011006">
    <property type="entry name" value="CheY-like_superfamily"/>
</dbReference>
<dbReference type="SMART" id="SM00388">
    <property type="entry name" value="HisKA"/>
    <property type="match status" value="1"/>
</dbReference>
<dbReference type="Gene3D" id="3.30.565.10">
    <property type="entry name" value="Histidine kinase-like ATPase, C-terminal domain"/>
    <property type="match status" value="1"/>
</dbReference>
<dbReference type="InterPro" id="IPR013655">
    <property type="entry name" value="PAS_fold_3"/>
</dbReference>